<dbReference type="InterPro" id="IPR009019">
    <property type="entry name" value="KH_sf_prok-type"/>
</dbReference>
<dbReference type="InterPro" id="IPR030842">
    <property type="entry name" value="TF_NusA_bacterial"/>
</dbReference>
<dbReference type="SUPFAM" id="SSF50249">
    <property type="entry name" value="Nucleic acid-binding proteins"/>
    <property type="match status" value="1"/>
</dbReference>
<dbReference type="NCBIfam" id="TIGR01953">
    <property type="entry name" value="NusA"/>
    <property type="match status" value="1"/>
</dbReference>
<dbReference type="Pfam" id="PF08529">
    <property type="entry name" value="NusA_N"/>
    <property type="match status" value="2"/>
</dbReference>
<keyword evidence="3 7" id="KW-0889">Transcription antitermination</keyword>
<feature type="domain" description="NusA-like second KH" evidence="10">
    <location>
        <begin position="257"/>
        <end position="322"/>
    </location>
</feature>
<evidence type="ECO:0000259" key="10">
    <source>
        <dbReference type="Pfam" id="PF26594"/>
    </source>
</evidence>
<evidence type="ECO:0000256" key="1">
    <source>
        <dbReference type="ARBA" id="ARBA00022472"/>
    </source>
</evidence>
<dbReference type="CDD" id="cd22529">
    <property type="entry name" value="KH-II_NusA_rpt2"/>
    <property type="match status" value="1"/>
</dbReference>
<dbReference type="InterPro" id="IPR015946">
    <property type="entry name" value="KH_dom-like_a/b"/>
</dbReference>
<keyword evidence="2 7" id="KW-0963">Cytoplasm</keyword>
<dbReference type="SUPFAM" id="SSF69705">
    <property type="entry name" value="Transcription factor NusA, N-terminal domain"/>
    <property type="match status" value="1"/>
</dbReference>
<feature type="domain" description="Transcription factor NusA N-terminal" evidence="8">
    <location>
        <begin position="61"/>
        <end position="100"/>
    </location>
</feature>
<dbReference type="GO" id="GO:0006353">
    <property type="term" value="P:DNA-templated transcription termination"/>
    <property type="evidence" value="ECO:0007669"/>
    <property type="project" value="UniProtKB-UniRule"/>
</dbReference>
<comment type="subunit">
    <text evidence="7">Monomer. Binds directly to the core enzyme of the DNA-dependent RNA polymerase and to nascent RNA.</text>
</comment>
<dbReference type="EMBL" id="WOGT01000003">
    <property type="protein sequence ID" value="MUN55037.1"/>
    <property type="molecule type" value="Genomic_DNA"/>
</dbReference>
<sequence>MDIDMSNLRLLEKERDIPVDQLIRMIESALLLAYEKNAGAIRNARAVVDQDTGHVRIMAPEIDENGEVIGEFDDTPRNFGRIAAATARQVIFQRLREAEDNQVLGDFRDREGQLVSGQIQQGGRNDMVQIDLGTVEGVLPPHEQVPGETYSHGARIRTFVVEARRGFKGPSITLSRSHPDLVRRLFEHEVPEIEDGSVEIMSIAREAGHRTKIAVRATQEGINAKGSCIGEMGSRVRAVTSELNNEKIDIVSYSEDPSAYISGALSPAKVASVEVDPQGRFQARAIVPDDQLSLAIGKEGQNARLAAKLTNWRIDIVSESKARAAHTAE</sequence>
<dbReference type="GO" id="GO:0005829">
    <property type="term" value="C:cytosol"/>
    <property type="evidence" value="ECO:0007669"/>
    <property type="project" value="TreeGrafter"/>
</dbReference>
<dbReference type="InterPro" id="IPR058582">
    <property type="entry name" value="KH_NusA_2nd"/>
</dbReference>
<dbReference type="CDD" id="cd04455">
    <property type="entry name" value="S1_NusA"/>
    <property type="match status" value="1"/>
</dbReference>
<dbReference type="AlphaFoldDB" id="A0A7K1LIK7"/>
<feature type="domain" description="Transcription factor NusA N-terminal" evidence="8">
    <location>
        <begin position="8"/>
        <end position="59"/>
    </location>
</feature>
<keyword evidence="1 7" id="KW-0806">Transcription termination</keyword>
<evidence type="ECO:0000256" key="3">
    <source>
        <dbReference type="ARBA" id="ARBA00022814"/>
    </source>
</evidence>
<organism evidence="11 12">
    <name type="scientific">Rothia koreensis</name>
    <dbReference type="NCBI Taxonomy" id="592378"/>
    <lineage>
        <taxon>Bacteria</taxon>
        <taxon>Bacillati</taxon>
        <taxon>Actinomycetota</taxon>
        <taxon>Actinomycetes</taxon>
        <taxon>Micrococcales</taxon>
        <taxon>Micrococcaceae</taxon>
        <taxon>Rothia</taxon>
    </lineage>
</organism>
<dbReference type="InterPro" id="IPR010213">
    <property type="entry name" value="TF_NusA"/>
</dbReference>
<keyword evidence="12" id="KW-1185">Reference proteome</keyword>
<dbReference type="Gene3D" id="3.30.300.20">
    <property type="match status" value="2"/>
</dbReference>
<dbReference type="OrthoDB" id="9807233at2"/>
<protein>
    <recommendedName>
        <fullName evidence="7">Transcription termination/antitermination protein NusA</fullName>
    </recommendedName>
</protein>
<keyword evidence="5 7" id="KW-0805">Transcription regulation</keyword>
<dbReference type="PANTHER" id="PTHR22648">
    <property type="entry name" value="TRANSCRIPTION TERMINATION FACTOR NUSA"/>
    <property type="match status" value="1"/>
</dbReference>
<reference evidence="11 12" key="1">
    <citation type="submission" date="2019-12" db="EMBL/GenBank/DDBJ databases">
        <authorList>
            <person name="Li J."/>
            <person name="Shi Y."/>
            <person name="Xu G."/>
            <person name="Xiao D."/>
            <person name="Ran X."/>
        </authorList>
    </citation>
    <scope>NUCLEOTIDE SEQUENCE [LARGE SCALE GENOMIC DNA]</scope>
    <source>
        <strain evidence="11 12">JCM 15915</strain>
    </source>
</reference>
<evidence type="ECO:0000313" key="12">
    <source>
        <dbReference type="Proteomes" id="UP000462152"/>
    </source>
</evidence>
<evidence type="ECO:0000256" key="2">
    <source>
        <dbReference type="ARBA" id="ARBA00022490"/>
    </source>
</evidence>
<proteinExistence type="inferred from homology"/>
<dbReference type="SUPFAM" id="SSF54814">
    <property type="entry name" value="Prokaryotic type KH domain (KH-domain type II)"/>
    <property type="match status" value="2"/>
</dbReference>
<dbReference type="InterPro" id="IPR025249">
    <property type="entry name" value="TF_NusA_KH_1st"/>
</dbReference>
<dbReference type="Gene3D" id="2.40.50.140">
    <property type="entry name" value="Nucleic acid-binding proteins"/>
    <property type="match status" value="1"/>
</dbReference>
<evidence type="ECO:0000313" key="11">
    <source>
        <dbReference type="EMBL" id="MUN55037.1"/>
    </source>
</evidence>
<dbReference type="Proteomes" id="UP000462152">
    <property type="component" value="Unassembled WGS sequence"/>
</dbReference>
<comment type="similarity">
    <text evidence="7">Belongs to the NusA family.</text>
</comment>
<evidence type="ECO:0000256" key="7">
    <source>
        <dbReference type="HAMAP-Rule" id="MF_00945"/>
    </source>
</evidence>
<dbReference type="Pfam" id="PF13184">
    <property type="entry name" value="KH_NusA_1st"/>
    <property type="match status" value="1"/>
</dbReference>
<evidence type="ECO:0000256" key="5">
    <source>
        <dbReference type="ARBA" id="ARBA00023015"/>
    </source>
</evidence>
<dbReference type="GO" id="GO:0031564">
    <property type="term" value="P:transcription antitermination"/>
    <property type="evidence" value="ECO:0007669"/>
    <property type="project" value="UniProtKB-UniRule"/>
</dbReference>
<dbReference type="FunFam" id="3.30.300.20:FF:000005">
    <property type="entry name" value="Transcription termination/antitermination protein NusA"/>
    <property type="match status" value="1"/>
</dbReference>
<dbReference type="PROSITE" id="PS50084">
    <property type="entry name" value="KH_TYPE_1"/>
    <property type="match status" value="1"/>
</dbReference>
<keyword evidence="4 7" id="KW-0694">RNA-binding</keyword>
<name>A0A7K1LIK7_9MICC</name>
<dbReference type="GO" id="GO:0003723">
    <property type="term" value="F:RNA binding"/>
    <property type="evidence" value="ECO:0007669"/>
    <property type="project" value="UniProtKB-UniRule"/>
</dbReference>
<gene>
    <name evidence="7 11" type="primary">nusA</name>
    <name evidence="11" type="ORF">GMA10_07420</name>
</gene>
<dbReference type="InterPro" id="IPR036555">
    <property type="entry name" value="NusA_N_sf"/>
</dbReference>
<evidence type="ECO:0000259" key="8">
    <source>
        <dbReference type="Pfam" id="PF08529"/>
    </source>
</evidence>
<evidence type="ECO:0000259" key="9">
    <source>
        <dbReference type="Pfam" id="PF13184"/>
    </source>
</evidence>
<feature type="domain" description="Transcription factor NusA first KH" evidence="9">
    <location>
        <begin position="176"/>
        <end position="253"/>
    </location>
</feature>
<dbReference type="Pfam" id="PF26594">
    <property type="entry name" value="KH_NusA_2nd"/>
    <property type="match status" value="1"/>
</dbReference>
<keyword evidence="6 7" id="KW-0804">Transcription</keyword>
<comment type="caution">
    <text evidence="11">The sequence shown here is derived from an EMBL/GenBank/DDBJ whole genome shotgun (WGS) entry which is preliminary data.</text>
</comment>
<dbReference type="InterPro" id="IPR012340">
    <property type="entry name" value="NA-bd_OB-fold"/>
</dbReference>
<dbReference type="CDD" id="cd02134">
    <property type="entry name" value="KH-II_NusA_rpt1"/>
    <property type="match status" value="1"/>
</dbReference>
<evidence type="ECO:0000256" key="6">
    <source>
        <dbReference type="ARBA" id="ARBA00023163"/>
    </source>
</evidence>
<dbReference type="RefSeq" id="WP_129315718.1">
    <property type="nucleotide sequence ID" value="NZ_JBFCQO010000005.1"/>
</dbReference>
<dbReference type="Gene3D" id="3.30.1480.10">
    <property type="entry name" value="NusA, N-terminal domain"/>
    <property type="match status" value="1"/>
</dbReference>
<dbReference type="InterPro" id="IPR013735">
    <property type="entry name" value="TF_NusA_N"/>
</dbReference>
<dbReference type="GO" id="GO:0003700">
    <property type="term" value="F:DNA-binding transcription factor activity"/>
    <property type="evidence" value="ECO:0007669"/>
    <property type="project" value="InterPro"/>
</dbReference>
<dbReference type="HAMAP" id="MF_00945_B">
    <property type="entry name" value="NusA_B"/>
    <property type="match status" value="1"/>
</dbReference>
<comment type="subcellular location">
    <subcellularLocation>
        <location evidence="7">Cytoplasm</location>
    </subcellularLocation>
</comment>
<accession>A0A7K1LIK7</accession>
<evidence type="ECO:0000256" key="4">
    <source>
        <dbReference type="ARBA" id="ARBA00022884"/>
    </source>
</evidence>
<dbReference type="FunFam" id="3.30.300.20:FF:000002">
    <property type="entry name" value="Transcription termination/antitermination protein NusA"/>
    <property type="match status" value="1"/>
</dbReference>
<dbReference type="PANTHER" id="PTHR22648:SF0">
    <property type="entry name" value="TRANSCRIPTION TERMINATION_ANTITERMINATION PROTEIN NUSA"/>
    <property type="match status" value="1"/>
</dbReference>
<comment type="function">
    <text evidence="7">Participates in both transcription termination and antitermination.</text>
</comment>